<evidence type="ECO:0000313" key="3">
    <source>
        <dbReference type="Proteomes" id="UP001206639"/>
    </source>
</evidence>
<evidence type="ECO:0000313" key="2">
    <source>
        <dbReference type="EMBL" id="MCT7660750.1"/>
    </source>
</evidence>
<name>A0ABT2MI25_9MYCO</name>
<keyword evidence="1" id="KW-0812">Transmembrane</keyword>
<organism evidence="2 3">
    <name type="scientific">Mycobacterium deserti</name>
    <dbReference type="NCBI Taxonomy" id="2978347"/>
    <lineage>
        <taxon>Bacteria</taxon>
        <taxon>Bacillati</taxon>
        <taxon>Actinomycetota</taxon>
        <taxon>Actinomycetes</taxon>
        <taxon>Mycobacteriales</taxon>
        <taxon>Mycobacteriaceae</taxon>
        <taxon>Mycobacterium</taxon>
    </lineage>
</organism>
<comment type="caution">
    <text evidence="2">The sequence shown here is derived from an EMBL/GenBank/DDBJ whole genome shotgun (WGS) entry which is preliminary data.</text>
</comment>
<keyword evidence="3" id="KW-1185">Reference proteome</keyword>
<keyword evidence="1" id="KW-0472">Membrane</keyword>
<evidence type="ECO:0000256" key="1">
    <source>
        <dbReference type="SAM" id="Phobius"/>
    </source>
</evidence>
<accession>A0ABT2MI25</accession>
<gene>
    <name evidence="2" type="ORF">N4S67_20310</name>
</gene>
<feature type="transmembrane region" description="Helical" evidence="1">
    <location>
        <begin position="21"/>
        <end position="42"/>
    </location>
</feature>
<protein>
    <submittedName>
        <fullName evidence="2">Uncharacterized protein</fullName>
    </submittedName>
</protein>
<dbReference type="EMBL" id="JAODWD010000005">
    <property type="protein sequence ID" value="MCT7660750.1"/>
    <property type="molecule type" value="Genomic_DNA"/>
</dbReference>
<proteinExistence type="predicted"/>
<reference evidence="3" key="1">
    <citation type="submission" date="2023-07" db="EMBL/GenBank/DDBJ databases">
        <authorList>
            <person name="Deng Y."/>
            <person name="Zhang Y.-Q."/>
        </authorList>
    </citation>
    <scope>NUCLEOTIDE SEQUENCE [LARGE SCALE GENOMIC DNA]</scope>
    <source>
        <strain evidence="3">CPCC 205710</strain>
    </source>
</reference>
<dbReference type="RefSeq" id="WP_260994827.1">
    <property type="nucleotide sequence ID" value="NZ_JAODWD010000005.1"/>
</dbReference>
<keyword evidence="1" id="KW-1133">Transmembrane helix</keyword>
<sequence>MTTTNRQPKPEPAAADSRREFAIRILLTAITVTIVVGVVYFATACDKPAAGEAKSIRVTST</sequence>
<dbReference type="Proteomes" id="UP001206639">
    <property type="component" value="Unassembled WGS sequence"/>
</dbReference>